<dbReference type="GO" id="GO:0001897">
    <property type="term" value="P:symbiont-mediated cytolysis of host cell"/>
    <property type="evidence" value="ECO:0007669"/>
    <property type="project" value="UniProtKB-ARBA"/>
</dbReference>
<evidence type="ECO:0000259" key="5">
    <source>
        <dbReference type="PROSITE" id="PS51935"/>
    </source>
</evidence>
<evidence type="ECO:0000256" key="1">
    <source>
        <dbReference type="ARBA" id="ARBA00007074"/>
    </source>
</evidence>
<comment type="similarity">
    <text evidence="1">Belongs to the peptidase C40 family.</text>
</comment>
<evidence type="ECO:0000313" key="7">
    <source>
        <dbReference type="Proteomes" id="UP000515950"/>
    </source>
</evidence>
<dbReference type="PROSITE" id="PS51935">
    <property type="entry name" value="NLPC_P60"/>
    <property type="match status" value="1"/>
</dbReference>
<evidence type="ECO:0000256" key="2">
    <source>
        <dbReference type="ARBA" id="ARBA00022670"/>
    </source>
</evidence>
<sequence length="295" mass="34204">MATDKQVKDIIEKFIDNVFSFDVLTAERVAEKDEEVKKISDSDVYNKVVYIRPYVGVIQSMNTQHIQYESFSNNGADAEAVVTFRKISYPIGRESIPTDSLSTLIISLVERNQELLIDSFDETQDVLYGEYMEEEYVFDEDVPLSTILALDLNDNLKSLSNIKYMFKGAPKENPFGTDKDVYIDTYNLLYWLYLGEDEELAYPMNINYFFTEGRFFTVFGKGHKYKVDVSKFIVGDILFFGRSDTNIGIYVGDGEFISMIGKFPKDETPIGKYKLDDYWNEFNGRVMRFDEEVYI</sequence>
<dbReference type="GO" id="GO:0008234">
    <property type="term" value="F:cysteine-type peptidase activity"/>
    <property type="evidence" value="ECO:0007669"/>
    <property type="project" value="UniProtKB-KW"/>
</dbReference>
<keyword evidence="2" id="KW-0645">Protease</keyword>
<dbReference type="InterPro" id="IPR058723">
    <property type="entry name" value="Lid_Weld"/>
</dbReference>
<reference evidence="6 7" key="1">
    <citation type="submission" date="2020-07" db="EMBL/GenBank/DDBJ databases">
        <authorList>
            <person name="Zhang Z."/>
        </authorList>
    </citation>
    <scope>NUCLEOTIDE SEQUENCE [LARGE SCALE GENOMIC DNA]</scope>
</reference>
<dbReference type="Pfam" id="PF26537">
    <property type="entry name" value="Phi812_weld_lid"/>
    <property type="match status" value="1"/>
</dbReference>
<dbReference type="Gene3D" id="3.90.1720.10">
    <property type="entry name" value="endopeptidase domain like (from Nostoc punctiforme)"/>
    <property type="match status" value="1"/>
</dbReference>
<protein>
    <recommendedName>
        <fullName evidence="5">NlpC/P60 domain-containing protein</fullName>
    </recommendedName>
</protein>
<dbReference type="EMBL" id="MT786458">
    <property type="protein sequence ID" value="QNH71330.1"/>
    <property type="molecule type" value="Genomic_DNA"/>
</dbReference>
<dbReference type="InterPro" id="IPR038765">
    <property type="entry name" value="Papain-like_cys_pep_sf"/>
</dbReference>
<evidence type="ECO:0000313" key="6">
    <source>
        <dbReference type="EMBL" id="QNH71330.1"/>
    </source>
</evidence>
<dbReference type="Proteomes" id="UP000515950">
    <property type="component" value="Segment"/>
</dbReference>
<keyword evidence="4" id="KW-0788">Thiol protease</keyword>
<dbReference type="SUPFAM" id="SSF54001">
    <property type="entry name" value="Cysteine proteinases"/>
    <property type="match status" value="1"/>
</dbReference>
<proteinExistence type="inferred from homology"/>
<evidence type="ECO:0000256" key="4">
    <source>
        <dbReference type="ARBA" id="ARBA00022807"/>
    </source>
</evidence>
<name>A0A7G7WVT6_9CAUD</name>
<dbReference type="InterPro" id="IPR000064">
    <property type="entry name" value="NLP_P60_dom"/>
</dbReference>
<keyword evidence="3" id="KW-0378">Hydrolase</keyword>
<organism evidence="6 7">
    <name type="scientific">Staphylococcus phage vB_SauH_SAP1</name>
    <dbReference type="NCBI Taxonomy" id="2759206"/>
    <lineage>
        <taxon>Viruses</taxon>
        <taxon>Duplodnaviria</taxon>
        <taxon>Heunggongvirae</taxon>
        <taxon>Uroviricota</taxon>
        <taxon>Caudoviricetes</taxon>
        <taxon>Herelleviridae</taxon>
        <taxon>Twortvirinae</taxon>
        <taxon>Kayvirus</taxon>
        <taxon>Kayvirus P108</taxon>
    </lineage>
</organism>
<feature type="domain" description="NlpC/P60" evidence="5">
    <location>
        <begin position="145"/>
        <end position="290"/>
    </location>
</feature>
<accession>A0A7G7WVT6</accession>
<evidence type="ECO:0000256" key="3">
    <source>
        <dbReference type="ARBA" id="ARBA00022801"/>
    </source>
</evidence>
<dbReference type="GO" id="GO:0006508">
    <property type="term" value="P:proteolysis"/>
    <property type="evidence" value="ECO:0007669"/>
    <property type="project" value="UniProtKB-KW"/>
</dbReference>
<gene>
    <name evidence="6" type="ORF">StAP1_198</name>
</gene>